<gene>
    <name evidence="3" type="ORF">LMG22037_01178</name>
</gene>
<dbReference type="InterPro" id="IPR036938">
    <property type="entry name" value="PAP2/HPO_sf"/>
</dbReference>
<dbReference type="RefSeq" id="WP_035478214.1">
    <property type="nucleotide sequence ID" value="NZ_CADFGL010000004.1"/>
</dbReference>
<feature type="transmembrane region" description="Helical" evidence="1">
    <location>
        <begin position="37"/>
        <end position="57"/>
    </location>
</feature>
<dbReference type="AlphaFoldDB" id="A0A6J5AQ27"/>
<sequence length="211" mass="22681">MWTLFTNIGDAAVTLPVAAVCACWLALLDVRLACRWAAMLAAGIALVGASKVFYAGWGISFPVSDFRMISGHAMLSTSVWMVALALQLKWWRLPAFPGIVAGLGIGALTAASRVMDLSHSVPEVVTGWILGALVALLFLRKALAADFEGARPAWSAASFLCVCVLAYGHQAPLQRLIETRSPQLHSHAHSIMAFAGRVKYRIQSYEGTLAR</sequence>
<dbReference type="Proteomes" id="UP000494249">
    <property type="component" value="Unassembled WGS sequence"/>
</dbReference>
<name>A0A6J5AQ27_9BURK</name>
<dbReference type="SUPFAM" id="SSF48317">
    <property type="entry name" value="Acid phosphatase/Vanadium-dependent haloperoxidase"/>
    <property type="match status" value="1"/>
</dbReference>
<feature type="domain" description="Phosphatidic acid phosphatase type 2/haloperoxidase" evidence="2">
    <location>
        <begin position="67"/>
        <end position="140"/>
    </location>
</feature>
<evidence type="ECO:0000313" key="3">
    <source>
        <dbReference type="EMBL" id="CAB3655011.1"/>
    </source>
</evidence>
<evidence type="ECO:0000259" key="2">
    <source>
        <dbReference type="Pfam" id="PF01569"/>
    </source>
</evidence>
<evidence type="ECO:0000313" key="4">
    <source>
        <dbReference type="Proteomes" id="UP000494249"/>
    </source>
</evidence>
<proteinExistence type="predicted"/>
<dbReference type="InterPro" id="IPR000326">
    <property type="entry name" value="PAP2/HPO"/>
</dbReference>
<dbReference type="Gene3D" id="1.20.144.10">
    <property type="entry name" value="Phosphatidic acid phosphatase type 2/haloperoxidase"/>
    <property type="match status" value="1"/>
</dbReference>
<feature type="transmembrane region" description="Helical" evidence="1">
    <location>
        <begin position="12"/>
        <end position="30"/>
    </location>
</feature>
<dbReference type="CDD" id="cd01610">
    <property type="entry name" value="PAP2_like"/>
    <property type="match status" value="1"/>
</dbReference>
<feature type="transmembrane region" description="Helical" evidence="1">
    <location>
        <begin position="69"/>
        <end position="88"/>
    </location>
</feature>
<protein>
    <recommendedName>
        <fullName evidence="2">Phosphatidic acid phosphatase type 2/haloperoxidase domain-containing protein</fullName>
    </recommendedName>
</protein>
<dbReference type="Pfam" id="PF01569">
    <property type="entry name" value="PAP2"/>
    <property type="match status" value="1"/>
</dbReference>
<keyword evidence="1" id="KW-0812">Transmembrane</keyword>
<evidence type="ECO:0000256" key="1">
    <source>
        <dbReference type="SAM" id="Phobius"/>
    </source>
</evidence>
<dbReference type="EMBL" id="CADIKB010000003">
    <property type="protein sequence ID" value="CAB3655011.1"/>
    <property type="molecule type" value="Genomic_DNA"/>
</dbReference>
<feature type="transmembrane region" description="Helical" evidence="1">
    <location>
        <begin position="95"/>
        <end position="115"/>
    </location>
</feature>
<keyword evidence="1" id="KW-0472">Membrane</keyword>
<feature type="transmembrane region" description="Helical" evidence="1">
    <location>
        <begin position="121"/>
        <end position="139"/>
    </location>
</feature>
<keyword evidence="1" id="KW-1133">Transmembrane helix</keyword>
<organism evidence="3 4">
    <name type="scientific">Paraburkholderia phenoliruptrix</name>
    <dbReference type="NCBI Taxonomy" id="252970"/>
    <lineage>
        <taxon>Bacteria</taxon>
        <taxon>Pseudomonadati</taxon>
        <taxon>Pseudomonadota</taxon>
        <taxon>Betaproteobacteria</taxon>
        <taxon>Burkholderiales</taxon>
        <taxon>Burkholderiaceae</taxon>
        <taxon>Paraburkholderia</taxon>
    </lineage>
</organism>
<accession>A0A6J5AQ27</accession>
<reference evidence="3 4" key="1">
    <citation type="submission" date="2020-04" db="EMBL/GenBank/DDBJ databases">
        <authorList>
            <person name="De Canck E."/>
        </authorList>
    </citation>
    <scope>NUCLEOTIDE SEQUENCE [LARGE SCALE GENOMIC DNA]</scope>
    <source>
        <strain evidence="3 4">LMG 22037</strain>
    </source>
</reference>